<sequence length="148" mass="16787">MAKSKASFHKKELERKKQKQRQEKQEKMQERKSAPKKSLDDMMAYLDEDGNLTSAPPDPGKKREFTLEEIPDVVARRTDEAADAGPRNGTVSFFNKAKGFGFIVDARSGERIFVHIEQCTEPIMETDKVTFEVTDGDRGPVALNVRKQ</sequence>
<evidence type="ECO:0000259" key="2">
    <source>
        <dbReference type="PROSITE" id="PS51857"/>
    </source>
</evidence>
<organism evidence="3 4">
    <name type="scientific">Flaviaesturariibacter amylovorans</name>
    <dbReference type="NCBI Taxonomy" id="1084520"/>
    <lineage>
        <taxon>Bacteria</taxon>
        <taxon>Pseudomonadati</taxon>
        <taxon>Bacteroidota</taxon>
        <taxon>Chitinophagia</taxon>
        <taxon>Chitinophagales</taxon>
        <taxon>Chitinophagaceae</taxon>
        <taxon>Flaviaestuariibacter</taxon>
    </lineage>
</organism>
<dbReference type="Pfam" id="PF00313">
    <property type="entry name" value="CSD"/>
    <property type="match status" value="1"/>
</dbReference>
<evidence type="ECO:0000256" key="1">
    <source>
        <dbReference type="SAM" id="MobiDB-lite"/>
    </source>
</evidence>
<accession>A0ABP8H7X0</accession>
<name>A0ABP8H7X0_9BACT</name>
<dbReference type="Gene3D" id="6.20.370.130">
    <property type="match status" value="1"/>
</dbReference>
<proteinExistence type="predicted"/>
<gene>
    <name evidence="3" type="ORF">GCM10023184_30560</name>
</gene>
<dbReference type="Gene3D" id="2.40.50.140">
    <property type="entry name" value="Nucleic acid-binding proteins"/>
    <property type="match status" value="1"/>
</dbReference>
<keyword evidence="4" id="KW-1185">Reference proteome</keyword>
<evidence type="ECO:0000313" key="3">
    <source>
        <dbReference type="EMBL" id="GAA4335627.1"/>
    </source>
</evidence>
<feature type="compositionally biased region" description="Basic and acidic residues" evidence="1">
    <location>
        <begin position="9"/>
        <end position="40"/>
    </location>
</feature>
<dbReference type="SUPFAM" id="SSF50249">
    <property type="entry name" value="Nucleic acid-binding proteins"/>
    <property type="match status" value="1"/>
</dbReference>
<protein>
    <submittedName>
        <fullName evidence="3">Cold shock domain-containing protein</fullName>
    </submittedName>
</protein>
<feature type="region of interest" description="Disordered" evidence="1">
    <location>
        <begin position="1"/>
        <end position="71"/>
    </location>
</feature>
<dbReference type="Proteomes" id="UP001501725">
    <property type="component" value="Unassembled WGS sequence"/>
</dbReference>
<reference evidence="4" key="1">
    <citation type="journal article" date="2019" name="Int. J. Syst. Evol. Microbiol.">
        <title>The Global Catalogue of Microorganisms (GCM) 10K type strain sequencing project: providing services to taxonomists for standard genome sequencing and annotation.</title>
        <authorList>
            <consortium name="The Broad Institute Genomics Platform"/>
            <consortium name="The Broad Institute Genome Sequencing Center for Infectious Disease"/>
            <person name="Wu L."/>
            <person name="Ma J."/>
        </authorList>
    </citation>
    <scope>NUCLEOTIDE SEQUENCE [LARGE SCALE GENOMIC DNA]</scope>
    <source>
        <strain evidence="4">JCM 17919</strain>
    </source>
</reference>
<dbReference type="InterPro" id="IPR011129">
    <property type="entry name" value="CSD"/>
</dbReference>
<evidence type="ECO:0000313" key="4">
    <source>
        <dbReference type="Proteomes" id="UP001501725"/>
    </source>
</evidence>
<dbReference type="RefSeq" id="WP_345256620.1">
    <property type="nucleotide sequence ID" value="NZ_BAABGY010000008.1"/>
</dbReference>
<dbReference type="PRINTS" id="PR00050">
    <property type="entry name" value="COLDSHOCK"/>
</dbReference>
<dbReference type="InterPro" id="IPR002059">
    <property type="entry name" value="CSP_DNA-bd"/>
</dbReference>
<dbReference type="PROSITE" id="PS51857">
    <property type="entry name" value="CSD_2"/>
    <property type="match status" value="1"/>
</dbReference>
<dbReference type="SMART" id="SM00357">
    <property type="entry name" value="CSP"/>
    <property type="match status" value="1"/>
</dbReference>
<dbReference type="EMBL" id="BAABGY010000008">
    <property type="protein sequence ID" value="GAA4335627.1"/>
    <property type="molecule type" value="Genomic_DNA"/>
</dbReference>
<dbReference type="InterPro" id="IPR012340">
    <property type="entry name" value="NA-bd_OB-fold"/>
</dbReference>
<dbReference type="CDD" id="cd04458">
    <property type="entry name" value="CSP_CDS"/>
    <property type="match status" value="1"/>
</dbReference>
<feature type="domain" description="CSD" evidence="2">
    <location>
        <begin position="86"/>
        <end position="147"/>
    </location>
</feature>
<comment type="caution">
    <text evidence="3">The sequence shown here is derived from an EMBL/GenBank/DDBJ whole genome shotgun (WGS) entry which is preliminary data.</text>
</comment>